<protein>
    <submittedName>
        <fullName evidence="2">Uncharacterized protein</fullName>
    </submittedName>
</protein>
<evidence type="ECO:0000313" key="3">
    <source>
        <dbReference type="Proteomes" id="UP000245629"/>
    </source>
</evidence>
<dbReference type="KEGG" id="azz:DEW08_01775"/>
<dbReference type="RefSeq" id="WP_109323980.1">
    <property type="nucleotide sequence ID" value="NZ_CP029352.1"/>
</dbReference>
<evidence type="ECO:0000256" key="1">
    <source>
        <dbReference type="SAM" id="MobiDB-lite"/>
    </source>
</evidence>
<sequence>MAHALDPDGRWRPLGSFADFTAALGAVPDHAAAVPAPSEAKGAKAAAAGAVPKAAAPKPAAAPAKPQPAGPRRPVKAGAGTAAAGV</sequence>
<keyword evidence="3" id="KW-1185">Reference proteome</keyword>
<dbReference type="EMBL" id="CP029352">
    <property type="protein sequence ID" value="AWK85079.1"/>
    <property type="molecule type" value="Genomic_DNA"/>
</dbReference>
<proteinExistence type="predicted"/>
<feature type="region of interest" description="Disordered" evidence="1">
    <location>
        <begin position="36"/>
        <end position="86"/>
    </location>
</feature>
<gene>
    <name evidence="2" type="ORF">DEW08_01775</name>
</gene>
<feature type="compositionally biased region" description="Low complexity" evidence="1">
    <location>
        <begin position="77"/>
        <end position="86"/>
    </location>
</feature>
<evidence type="ECO:0000313" key="2">
    <source>
        <dbReference type="EMBL" id="AWK85079.1"/>
    </source>
</evidence>
<accession>A0A2S2CKX2</accession>
<dbReference type="AlphaFoldDB" id="A0A2S2CKX2"/>
<name>A0A2S2CKX2_9PROT</name>
<reference evidence="3" key="1">
    <citation type="submission" date="2018-05" db="EMBL/GenBank/DDBJ databases">
        <title>Azospirillum thermophila sp. nov., a novel isolated from hot spring.</title>
        <authorList>
            <person name="Zhao Z."/>
        </authorList>
    </citation>
    <scope>NUCLEOTIDE SEQUENCE [LARGE SCALE GENOMIC DNA]</scope>
    <source>
        <strain evidence="3">CFH 70021</strain>
    </source>
</reference>
<organism evidence="2 3">
    <name type="scientific">Azospirillum thermophilum</name>
    <dbReference type="NCBI Taxonomy" id="2202148"/>
    <lineage>
        <taxon>Bacteria</taxon>
        <taxon>Pseudomonadati</taxon>
        <taxon>Pseudomonadota</taxon>
        <taxon>Alphaproteobacteria</taxon>
        <taxon>Rhodospirillales</taxon>
        <taxon>Azospirillaceae</taxon>
        <taxon>Azospirillum</taxon>
    </lineage>
</organism>
<dbReference type="Proteomes" id="UP000245629">
    <property type="component" value="Chromosome 1"/>
</dbReference>
<feature type="compositionally biased region" description="Low complexity" evidence="1">
    <location>
        <begin position="36"/>
        <end position="64"/>
    </location>
</feature>